<gene>
    <name evidence="2" type="ORF">SCAR479_05824</name>
</gene>
<feature type="compositionally biased region" description="Basic and acidic residues" evidence="1">
    <location>
        <begin position="69"/>
        <end position="89"/>
    </location>
</feature>
<dbReference type="EMBL" id="JARVKM010000021">
    <property type="protein sequence ID" value="KAK9777431.1"/>
    <property type="molecule type" value="Genomic_DNA"/>
</dbReference>
<organism evidence="2 3">
    <name type="scientific">Seiridium cardinale</name>
    <dbReference type="NCBI Taxonomy" id="138064"/>
    <lineage>
        <taxon>Eukaryota</taxon>
        <taxon>Fungi</taxon>
        <taxon>Dikarya</taxon>
        <taxon>Ascomycota</taxon>
        <taxon>Pezizomycotina</taxon>
        <taxon>Sordariomycetes</taxon>
        <taxon>Xylariomycetidae</taxon>
        <taxon>Amphisphaeriales</taxon>
        <taxon>Sporocadaceae</taxon>
        <taxon>Seiridium</taxon>
    </lineage>
</organism>
<proteinExistence type="predicted"/>
<accession>A0ABR2XUZ2</accession>
<evidence type="ECO:0000313" key="2">
    <source>
        <dbReference type="EMBL" id="KAK9777431.1"/>
    </source>
</evidence>
<reference evidence="2 3" key="1">
    <citation type="submission" date="2024-02" db="EMBL/GenBank/DDBJ databases">
        <title>First draft genome assembly of two strains of Seiridium cardinale.</title>
        <authorList>
            <person name="Emiliani G."/>
            <person name="Scali E."/>
        </authorList>
    </citation>
    <scope>NUCLEOTIDE SEQUENCE [LARGE SCALE GENOMIC DNA]</scope>
    <source>
        <strain evidence="2 3">BM-138-000479</strain>
    </source>
</reference>
<name>A0ABR2XUZ2_9PEZI</name>
<evidence type="ECO:0000256" key="1">
    <source>
        <dbReference type="SAM" id="MobiDB-lite"/>
    </source>
</evidence>
<keyword evidence="3" id="KW-1185">Reference proteome</keyword>
<feature type="compositionally biased region" description="Low complexity" evidence="1">
    <location>
        <begin position="11"/>
        <end position="21"/>
    </location>
</feature>
<evidence type="ECO:0000313" key="3">
    <source>
        <dbReference type="Proteomes" id="UP001465668"/>
    </source>
</evidence>
<dbReference type="Proteomes" id="UP001465668">
    <property type="component" value="Unassembled WGS sequence"/>
</dbReference>
<protein>
    <submittedName>
        <fullName evidence="2">Uncharacterized protein</fullName>
    </submittedName>
</protein>
<sequence>MLLKRKRSESELSYSSCSTGSALNSPPRPGPSSFASTHPDAESTWPMRWQMATASHLPSRTMKRFRNGRPSEDEVHPRSLSRKSTERTIDILFSAAQRPQADEHESPMQQRPQGVHAQPSAPEQHHTQQASLHSFWELPNSQSLSAAAHSVASPRVDTSIYAPEDCEDCGQALRGDHDEMDIDGYGSGEAETGCAGCGKHVCSHCSITNMGERRRCLGCADTGKKIWVGGIGFTSKVPSRFGIF</sequence>
<feature type="region of interest" description="Disordered" evidence="1">
    <location>
        <begin position="1"/>
        <end position="131"/>
    </location>
</feature>
<comment type="caution">
    <text evidence="2">The sequence shown here is derived from an EMBL/GenBank/DDBJ whole genome shotgun (WGS) entry which is preliminary data.</text>
</comment>